<dbReference type="EMBL" id="SODU01000002">
    <property type="protein sequence ID" value="TDW90645.1"/>
    <property type="molecule type" value="Genomic_DNA"/>
</dbReference>
<keyword evidence="1" id="KW-0472">Membrane</keyword>
<keyword evidence="1" id="KW-0812">Transmembrane</keyword>
<evidence type="ECO:0000313" key="2">
    <source>
        <dbReference type="EMBL" id="TDW90645.1"/>
    </source>
</evidence>
<sequence>MPPYRGYRWSVTFAVMPRPSGPVKPVDRRVWGLAGVGIGGFALAGIYRLSGLGIPCPLHTLTGLDCPFCGATRMAAALLEGDLNAAWHFNAAVLILGPLIGVAIGYEVVAWLLSRAGWLNLPRQRLSPRAVAILTKVALGALLIFGVLRNF</sequence>
<dbReference type="InterPro" id="IPR021215">
    <property type="entry name" value="DUF2752"/>
</dbReference>
<keyword evidence="1" id="KW-1133">Transmembrane helix</keyword>
<dbReference type="Pfam" id="PF10825">
    <property type="entry name" value="DUF2752"/>
    <property type="match status" value="1"/>
</dbReference>
<feature type="transmembrane region" description="Helical" evidence="1">
    <location>
        <begin position="91"/>
        <end position="114"/>
    </location>
</feature>
<evidence type="ECO:0000313" key="3">
    <source>
        <dbReference type="Proteomes" id="UP000295060"/>
    </source>
</evidence>
<keyword evidence="3" id="KW-1185">Reference proteome</keyword>
<reference evidence="2 3" key="1">
    <citation type="submission" date="2019-03" db="EMBL/GenBank/DDBJ databases">
        <title>Genomic Encyclopedia of Type Strains, Phase III (KMG-III): the genomes of soil and plant-associated and newly described type strains.</title>
        <authorList>
            <person name="Whitman W."/>
        </authorList>
    </citation>
    <scope>NUCLEOTIDE SEQUENCE [LARGE SCALE GENOMIC DNA]</scope>
    <source>
        <strain evidence="2 3">VKMAc-2574</strain>
    </source>
</reference>
<name>A0ABY2FHV0_9ACTN</name>
<gene>
    <name evidence="2" type="ORF">EV137_4467</name>
</gene>
<comment type="caution">
    <text evidence="2">The sequence shown here is derived from an EMBL/GenBank/DDBJ whole genome shotgun (WGS) entry which is preliminary data.</text>
</comment>
<accession>A0ABY2FHV0</accession>
<evidence type="ECO:0000256" key="1">
    <source>
        <dbReference type="SAM" id="Phobius"/>
    </source>
</evidence>
<feature type="transmembrane region" description="Helical" evidence="1">
    <location>
        <begin position="126"/>
        <end position="148"/>
    </location>
</feature>
<organism evidence="2 3">
    <name type="scientific">Kribbella pratensis</name>
    <dbReference type="NCBI Taxonomy" id="2512112"/>
    <lineage>
        <taxon>Bacteria</taxon>
        <taxon>Bacillati</taxon>
        <taxon>Actinomycetota</taxon>
        <taxon>Actinomycetes</taxon>
        <taxon>Propionibacteriales</taxon>
        <taxon>Kribbellaceae</taxon>
        <taxon>Kribbella</taxon>
    </lineage>
</organism>
<proteinExistence type="predicted"/>
<dbReference type="Proteomes" id="UP000295060">
    <property type="component" value="Unassembled WGS sequence"/>
</dbReference>
<feature type="transmembrane region" description="Helical" evidence="1">
    <location>
        <begin position="30"/>
        <end position="49"/>
    </location>
</feature>
<protein>
    <submittedName>
        <fullName evidence="2">Uncharacterized protein DUF2752</fullName>
    </submittedName>
</protein>